<dbReference type="AlphaFoldDB" id="A0A5E7QYD9"/>
<evidence type="ECO:0000313" key="2">
    <source>
        <dbReference type="Proteomes" id="UP000326611"/>
    </source>
</evidence>
<protein>
    <recommendedName>
        <fullName evidence="3">Histidine phosphatase family protein</fullName>
    </recommendedName>
</protein>
<dbReference type="Gene3D" id="3.40.50.1240">
    <property type="entry name" value="Phosphoglycerate mutase-like"/>
    <property type="match status" value="1"/>
</dbReference>
<dbReference type="RefSeq" id="WP_150768713.1">
    <property type="nucleotide sequence ID" value="NZ_CABVIY010000001.1"/>
</dbReference>
<dbReference type="InterPro" id="IPR029033">
    <property type="entry name" value="His_PPase_superfam"/>
</dbReference>
<dbReference type="InterPro" id="IPR050275">
    <property type="entry name" value="PGM_Phosphatase"/>
</dbReference>
<evidence type="ECO:0008006" key="3">
    <source>
        <dbReference type="Google" id="ProtNLM"/>
    </source>
</evidence>
<dbReference type="EMBL" id="CABVIY010000001">
    <property type="protein sequence ID" value="VVP67166.1"/>
    <property type="molecule type" value="Genomic_DNA"/>
</dbReference>
<accession>A0A5E7QYD9</accession>
<dbReference type="SUPFAM" id="SSF53254">
    <property type="entry name" value="Phosphoglycerate mutase-like"/>
    <property type="match status" value="1"/>
</dbReference>
<dbReference type="Proteomes" id="UP000326611">
    <property type="component" value="Unassembled WGS sequence"/>
</dbReference>
<dbReference type="SMART" id="SM00855">
    <property type="entry name" value="PGAM"/>
    <property type="match status" value="1"/>
</dbReference>
<name>A0A5E7QYD9_PSEFL</name>
<dbReference type="PANTHER" id="PTHR48100">
    <property type="entry name" value="BROAD-SPECIFICITY PHOSPHATASE YOR283W-RELATED"/>
    <property type="match status" value="1"/>
</dbReference>
<proteinExistence type="predicted"/>
<dbReference type="Pfam" id="PF00300">
    <property type="entry name" value="His_Phos_1"/>
    <property type="match status" value="1"/>
</dbReference>
<dbReference type="InterPro" id="IPR013078">
    <property type="entry name" value="His_Pase_superF_clade-1"/>
</dbReference>
<organism evidence="1 2">
    <name type="scientific">Pseudomonas fluorescens</name>
    <dbReference type="NCBI Taxonomy" id="294"/>
    <lineage>
        <taxon>Bacteria</taxon>
        <taxon>Pseudomonadati</taxon>
        <taxon>Pseudomonadota</taxon>
        <taxon>Gammaproteobacteria</taxon>
        <taxon>Pseudomonadales</taxon>
        <taxon>Pseudomonadaceae</taxon>
        <taxon>Pseudomonas</taxon>
    </lineage>
</organism>
<reference evidence="1 2" key="1">
    <citation type="submission" date="2019-09" db="EMBL/GenBank/DDBJ databases">
        <authorList>
            <person name="Chandra G."/>
            <person name="Truman W A."/>
        </authorList>
    </citation>
    <scope>NUCLEOTIDE SEQUENCE [LARGE SCALE GENOMIC DNA]</scope>
    <source>
        <strain evidence="1">PS918</strain>
    </source>
</reference>
<evidence type="ECO:0000313" key="1">
    <source>
        <dbReference type="EMBL" id="VVP67166.1"/>
    </source>
</evidence>
<dbReference type="CDD" id="cd07067">
    <property type="entry name" value="HP_PGM_like"/>
    <property type="match status" value="1"/>
</dbReference>
<sequence>MNARSELPIRRRRCYLVRHGHVEYFAADGRPLDPRLVPLSRAGEQQVRSLGQVLQALTFDRVLCSDYPRARQTLDLLLADSNLSFEAKPELREIRAGRLRELPADTLFAAVTGAYRLAAQPGAAFLGGERWDAFEQRVLGVFFDLIDEPEWDSALIVSHDAVNRILLGWASGSGLSGIAAFEQDTACLNVLDIDMQGHQVTGAIIRTLNFTPYDPHKSAIRNTVLENLFSAIQPNGLKA</sequence>
<dbReference type="OrthoDB" id="9781415at2"/>
<gene>
    <name evidence="1" type="ORF">PS918_00526</name>
</gene>
<dbReference type="GO" id="GO:0016791">
    <property type="term" value="F:phosphatase activity"/>
    <property type="evidence" value="ECO:0007669"/>
    <property type="project" value="TreeGrafter"/>
</dbReference>